<sequence>MENTSRGSGRPGRASSERALSGDLLVAKPPLATRHEQVSLMFNDPRLSTSKELDPSQVKPCESSKRKPENIPERPEREDAKRACREEEVWAKIVTRRGTPGK</sequence>
<proteinExistence type="predicted"/>
<dbReference type="EMBL" id="QJKJ01009836">
    <property type="protein sequence ID" value="RDX75449.1"/>
    <property type="molecule type" value="Genomic_DNA"/>
</dbReference>
<evidence type="ECO:0000313" key="3">
    <source>
        <dbReference type="Proteomes" id="UP000257109"/>
    </source>
</evidence>
<feature type="compositionally biased region" description="Basic and acidic residues" evidence="1">
    <location>
        <begin position="62"/>
        <end position="82"/>
    </location>
</feature>
<feature type="region of interest" description="Disordered" evidence="1">
    <location>
        <begin position="1"/>
        <end position="24"/>
    </location>
</feature>
<accession>A0A371FAX9</accession>
<evidence type="ECO:0000313" key="2">
    <source>
        <dbReference type="EMBL" id="RDX75449.1"/>
    </source>
</evidence>
<dbReference type="AlphaFoldDB" id="A0A371FAX9"/>
<evidence type="ECO:0000256" key="1">
    <source>
        <dbReference type="SAM" id="MobiDB-lite"/>
    </source>
</evidence>
<keyword evidence="3" id="KW-1185">Reference proteome</keyword>
<feature type="region of interest" description="Disordered" evidence="1">
    <location>
        <begin position="42"/>
        <end position="82"/>
    </location>
</feature>
<dbReference type="Proteomes" id="UP000257109">
    <property type="component" value="Unassembled WGS sequence"/>
</dbReference>
<feature type="non-terminal residue" evidence="2">
    <location>
        <position position="1"/>
    </location>
</feature>
<gene>
    <name evidence="2" type="ORF">CR513_44658</name>
</gene>
<feature type="compositionally biased region" description="Low complexity" evidence="1">
    <location>
        <begin position="1"/>
        <end position="18"/>
    </location>
</feature>
<name>A0A371FAX9_MUCPR</name>
<reference evidence="2" key="1">
    <citation type="submission" date="2018-05" db="EMBL/GenBank/DDBJ databases">
        <title>Draft genome of Mucuna pruriens seed.</title>
        <authorList>
            <person name="Nnadi N.E."/>
            <person name="Vos R."/>
            <person name="Hasami M.H."/>
            <person name="Devisetty U.K."/>
            <person name="Aguiy J.C."/>
        </authorList>
    </citation>
    <scope>NUCLEOTIDE SEQUENCE [LARGE SCALE GENOMIC DNA]</scope>
    <source>
        <strain evidence="2">JCA_2017</strain>
    </source>
</reference>
<comment type="caution">
    <text evidence="2">The sequence shown here is derived from an EMBL/GenBank/DDBJ whole genome shotgun (WGS) entry which is preliminary data.</text>
</comment>
<organism evidence="2 3">
    <name type="scientific">Mucuna pruriens</name>
    <name type="common">Velvet bean</name>
    <name type="synonym">Dolichos pruriens</name>
    <dbReference type="NCBI Taxonomy" id="157652"/>
    <lineage>
        <taxon>Eukaryota</taxon>
        <taxon>Viridiplantae</taxon>
        <taxon>Streptophyta</taxon>
        <taxon>Embryophyta</taxon>
        <taxon>Tracheophyta</taxon>
        <taxon>Spermatophyta</taxon>
        <taxon>Magnoliopsida</taxon>
        <taxon>eudicotyledons</taxon>
        <taxon>Gunneridae</taxon>
        <taxon>Pentapetalae</taxon>
        <taxon>rosids</taxon>
        <taxon>fabids</taxon>
        <taxon>Fabales</taxon>
        <taxon>Fabaceae</taxon>
        <taxon>Papilionoideae</taxon>
        <taxon>50 kb inversion clade</taxon>
        <taxon>NPAAA clade</taxon>
        <taxon>indigoferoid/millettioid clade</taxon>
        <taxon>Phaseoleae</taxon>
        <taxon>Mucuna</taxon>
    </lineage>
</organism>
<protein>
    <submittedName>
        <fullName evidence="2">Uncharacterized protein</fullName>
    </submittedName>
</protein>